<evidence type="ECO:0000256" key="12">
    <source>
        <dbReference type="SAM" id="Phobius"/>
    </source>
</evidence>
<comment type="subcellular location">
    <subcellularLocation>
        <location evidence="1">Cell membrane</location>
        <topology evidence="1">Single-pass membrane protein</topology>
    </subcellularLocation>
</comment>
<dbReference type="GO" id="GO:0006508">
    <property type="term" value="P:proteolysis"/>
    <property type="evidence" value="ECO:0007669"/>
    <property type="project" value="UniProtKB-KW"/>
</dbReference>
<evidence type="ECO:0000256" key="10">
    <source>
        <dbReference type="PROSITE-ProRule" id="PRU01240"/>
    </source>
</evidence>
<dbReference type="InterPro" id="IPR050131">
    <property type="entry name" value="Peptidase_S8_subtilisin-like"/>
</dbReference>
<evidence type="ECO:0000256" key="5">
    <source>
        <dbReference type="ARBA" id="ARBA00022692"/>
    </source>
</evidence>
<evidence type="ECO:0000256" key="1">
    <source>
        <dbReference type="ARBA" id="ARBA00004162"/>
    </source>
</evidence>
<dbReference type="OrthoDB" id="9798386at2"/>
<feature type="transmembrane region" description="Helical" evidence="12">
    <location>
        <begin position="394"/>
        <end position="414"/>
    </location>
</feature>
<dbReference type="PRINTS" id="PR00723">
    <property type="entry name" value="SUBTILISIN"/>
</dbReference>
<evidence type="ECO:0000256" key="11">
    <source>
        <dbReference type="SAM" id="MobiDB-lite"/>
    </source>
</evidence>
<protein>
    <submittedName>
        <fullName evidence="14">Type VII secretion-associated serine protease mycosin</fullName>
    </submittedName>
</protein>
<sequence length="425" mass="43805">MNRDDGPGGRTEQSRGPGAAGTPAPADRVRRARAPRLSRRSGALAAALAASLALVPSTVAHADGIRAQQWGLDAMHTQQAWRTTKGKGITVAVLDTGVDALHPDLKGNVLAEKDLVGFGASRGDRTWARHGTAMAGIIAGHGHGPGDADGVMGIAPEAKILPVRVILEDKDPARSKARNTRGNALADGIRWATDHGADVINLSLGDDSRSAHPEPAEDEAVQYALSKGVAVVASAGNGGEKGDHISYPAAYPGVIAAAAVDRYGTHASFSTRRWYATVSAPGVDVVIADPDDRYYEGWGTSAASAFVSGAVALVKAAHPGLSPAQIKQLLEDTARNAPSGGRDDSRGFGFVDPAAAIEAAGRLKPEGLEPAEYGRKYFGTGPDAPDDDSGSAGWAAPLAGGLGLALLGAAAFLWRVRRNAPFERP</sequence>
<comment type="caution">
    <text evidence="14">The sequence shown here is derived from an EMBL/GenBank/DDBJ whole genome shotgun (WGS) entry which is preliminary data.</text>
</comment>
<evidence type="ECO:0000256" key="9">
    <source>
        <dbReference type="ARBA" id="ARBA00023136"/>
    </source>
</evidence>
<evidence type="ECO:0000256" key="8">
    <source>
        <dbReference type="ARBA" id="ARBA00022989"/>
    </source>
</evidence>
<keyword evidence="8 12" id="KW-1133">Transmembrane helix</keyword>
<dbReference type="InterPro" id="IPR015500">
    <property type="entry name" value="Peptidase_S8_subtilisin-rel"/>
</dbReference>
<dbReference type="InterPro" id="IPR000209">
    <property type="entry name" value="Peptidase_S8/S53_dom"/>
</dbReference>
<keyword evidence="3" id="KW-1003">Cell membrane</keyword>
<dbReference type="GO" id="GO:0004252">
    <property type="term" value="F:serine-type endopeptidase activity"/>
    <property type="evidence" value="ECO:0007669"/>
    <property type="project" value="UniProtKB-UniRule"/>
</dbReference>
<name>A0A2I0SWV6_9ACTN</name>
<comment type="similarity">
    <text evidence="2 10">Belongs to the peptidase S8 family.</text>
</comment>
<dbReference type="NCBIfam" id="TIGR03921">
    <property type="entry name" value="T7SS_mycosin"/>
    <property type="match status" value="1"/>
</dbReference>
<feature type="domain" description="Peptidase S8/S53" evidence="13">
    <location>
        <begin position="86"/>
        <end position="349"/>
    </location>
</feature>
<organism evidence="14 15">
    <name type="scientific">Streptomyces populi</name>
    <dbReference type="NCBI Taxonomy" id="2058924"/>
    <lineage>
        <taxon>Bacteria</taxon>
        <taxon>Bacillati</taxon>
        <taxon>Actinomycetota</taxon>
        <taxon>Actinomycetes</taxon>
        <taxon>Kitasatosporales</taxon>
        <taxon>Streptomycetaceae</taxon>
        <taxon>Streptomyces</taxon>
    </lineage>
</organism>
<dbReference type="InterPro" id="IPR023834">
    <property type="entry name" value="T7SS_pept_S8A_mycosin"/>
</dbReference>
<keyword evidence="6 10" id="KW-0378">Hydrolase</keyword>
<dbReference type="Pfam" id="PF00082">
    <property type="entry name" value="Peptidase_S8"/>
    <property type="match status" value="1"/>
</dbReference>
<dbReference type="InterPro" id="IPR036852">
    <property type="entry name" value="Peptidase_S8/S53_dom_sf"/>
</dbReference>
<dbReference type="Proteomes" id="UP000236178">
    <property type="component" value="Unassembled WGS sequence"/>
</dbReference>
<evidence type="ECO:0000259" key="13">
    <source>
        <dbReference type="Pfam" id="PF00082"/>
    </source>
</evidence>
<dbReference type="RefSeq" id="WP_103547897.1">
    <property type="nucleotide sequence ID" value="NZ_JBHJSK010000010.1"/>
</dbReference>
<accession>A0A2I0SWV6</accession>
<feature type="active site" description="Charge relay system" evidence="10">
    <location>
        <position position="130"/>
    </location>
</feature>
<dbReference type="InterPro" id="IPR023827">
    <property type="entry name" value="Peptidase_S8_Asp-AS"/>
</dbReference>
<dbReference type="SUPFAM" id="SSF52743">
    <property type="entry name" value="Subtilisin-like"/>
    <property type="match status" value="1"/>
</dbReference>
<keyword evidence="9 12" id="KW-0472">Membrane</keyword>
<evidence type="ECO:0000256" key="4">
    <source>
        <dbReference type="ARBA" id="ARBA00022670"/>
    </source>
</evidence>
<dbReference type="PANTHER" id="PTHR43806">
    <property type="entry name" value="PEPTIDASE S8"/>
    <property type="match status" value="1"/>
</dbReference>
<feature type="active site" description="Charge relay system" evidence="10">
    <location>
        <position position="301"/>
    </location>
</feature>
<keyword evidence="4 10" id="KW-0645">Protease</keyword>
<proteinExistence type="inferred from homology"/>
<dbReference type="AlphaFoldDB" id="A0A2I0SWV6"/>
<gene>
    <name evidence="14" type="primary">mycP</name>
    <name evidence="14" type="ORF">CW362_03855</name>
</gene>
<dbReference type="PANTHER" id="PTHR43806:SF11">
    <property type="entry name" value="CEREVISIN-RELATED"/>
    <property type="match status" value="1"/>
</dbReference>
<dbReference type="PROSITE" id="PS00136">
    <property type="entry name" value="SUBTILASE_ASP"/>
    <property type="match status" value="1"/>
</dbReference>
<keyword evidence="15" id="KW-1185">Reference proteome</keyword>
<keyword evidence="7 10" id="KW-0720">Serine protease</keyword>
<evidence type="ECO:0000256" key="6">
    <source>
        <dbReference type="ARBA" id="ARBA00022801"/>
    </source>
</evidence>
<evidence type="ECO:0000256" key="3">
    <source>
        <dbReference type="ARBA" id="ARBA00022475"/>
    </source>
</evidence>
<feature type="active site" description="Charge relay system" evidence="10">
    <location>
        <position position="95"/>
    </location>
</feature>
<evidence type="ECO:0000313" key="14">
    <source>
        <dbReference type="EMBL" id="PKT74414.1"/>
    </source>
</evidence>
<dbReference type="GO" id="GO:0005886">
    <property type="term" value="C:plasma membrane"/>
    <property type="evidence" value="ECO:0007669"/>
    <property type="project" value="UniProtKB-SubCell"/>
</dbReference>
<evidence type="ECO:0000256" key="2">
    <source>
        <dbReference type="ARBA" id="ARBA00011073"/>
    </source>
</evidence>
<dbReference type="Gene3D" id="3.40.50.200">
    <property type="entry name" value="Peptidase S8/S53 domain"/>
    <property type="match status" value="1"/>
</dbReference>
<dbReference type="PROSITE" id="PS51892">
    <property type="entry name" value="SUBTILASE"/>
    <property type="match status" value="1"/>
</dbReference>
<evidence type="ECO:0000313" key="15">
    <source>
        <dbReference type="Proteomes" id="UP000236178"/>
    </source>
</evidence>
<keyword evidence="5 12" id="KW-0812">Transmembrane</keyword>
<evidence type="ECO:0000256" key="7">
    <source>
        <dbReference type="ARBA" id="ARBA00022825"/>
    </source>
</evidence>
<reference evidence="14 15" key="1">
    <citation type="submission" date="2017-12" db="EMBL/GenBank/DDBJ databases">
        <title>Streptomyces populusis sp. nov., a novel endophytic actinobacterium isolated from stems of Populus adenopoda Maxim.</title>
        <authorList>
            <person name="Wang Z."/>
        </authorList>
    </citation>
    <scope>NUCLEOTIDE SEQUENCE [LARGE SCALE GENOMIC DNA]</scope>
    <source>
        <strain evidence="14 15">A249</strain>
    </source>
</reference>
<feature type="compositionally biased region" description="Low complexity" evidence="11">
    <location>
        <begin position="16"/>
        <end position="26"/>
    </location>
</feature>
<dbReference type="EMBL" id="PJOS01000004">
    <property type="protein sequence ID" value="PKT74414.1"/>
    <property type="molecule type" value="Genomic_DNA"/>
</dbReference>
<feature type="region of interest" description="Disordered" evidence="11">
    <location>
        <begin position="1"/>
        <end position="37"/>
    </location>
</feature>